<dbReference type="Pfam" id="PF12612">
    <property type="entry name" value="TFCD_C"/>
    <property type="match status" value="1"/>
</dbReference>
<dbReference type="InterPro" id="IPR012677">
    <property type="entry name" value="Nucleotide-bd_a/b_plait_sf"/>
</dbReference>
<dbReference type="GO" id="GO:0005681">
    <property type="term" value="C:spliceosomal complex"/>
    <property type="evidence" value="ECO:0007669"/>
    <property type="project" value="UniProtKB-KW"/>
</dbReference>
<evidence type="ECO:0000256" key="4">
    <source>
        <dbReference type="ARBA" id="ARBA00022728"/>
    </source>
</evidence>
<comment type="similarity">
    <text evidence="2">Belongs to the RRM U1 A/B'' family.</text>
</comment>
<feature type="region of interest" description="Disordered" evidence="12">
    <location>
        <begin position="1309"/>
        <end position="1349"/>
    </location>
</feature>
<dbReference type="InterPro" id="IPR000504">
    <property type="entry name" value="RRM_dom"/>
</dbReference>
<name>A0A5N6D738_ASPPA</name>
<dbReference type="Gene3D" id="1.25.10.10">
    <property type="entry name" value="Leucine-rich Repeat Variant"/>
    <property type="match status" value="2"/>
</dbReference>
<evidence type="ECO:0000256" key="8">
    <source>
        <dbReference type="ARBA" id="ARBA00023187"/>
    </source>
</evidence>
<dbReference type="InterPro" id="IPR035979">
    <property type="entry name" value="RBD_domain_sf"/>
</dbReference>
<reference evidence="14 15" key="1">
    <citation type="submission" date="2019-04" db="EMBL/GenBank/DDBJ databases">
        <title>Fungal friends and foes A comparative genomics study of 23 Aspergillus species from section Flavi.</title>
        <authorList>
            <consortium name="DOE Joint Genome Institute"/>
            <person name="Kjaerbolling I."/>
            <person name="Vesth T.C."/>
            <person name="Frisvad J.C."/>
            <person name="Nybo J.L."/>
            <person name="Theobald S."/>
            <person name="Kildgaard S."/>
            <person name="Petersen T.I."/>
            <person name="Kuo A."/>
            <person name="Sato A."/>
            <person name="Lyhne E.K."/>
            <person name="Kogle M.E."/>
            <person name="Wiebenga A."/>
            <person name="Kun R.S."/>
            <person name="Lubbers R.J."/>
            <person name="Makela M.R."/>
            <person name="Barry K."/>
            <person name="Chovatia M."/>
            <person name="Clum A."/>
            <person name="Daum C."/>
            <person name="Haridas S."/>
            <person name="He G."/>
            <person name="LaButti K."/>
            <person name="Lipzen A."/>
            <person name="Mondo S."/>
            <person name="Pangilinan J."/>
            <person name="Riley R."/>
            <person name="Salamov A."/>
            <person name="Simmons B.A."/>
            <person name="Magnuson J.K."/>
            <person name="Henrissat B."/>
            <person name="Mortensen U.H."/>
            <person name="Larsen T.O."/>
            <person name="De vries R.P."/>
            <person name="Grigoriev I.V."/>
            <person name="Machida M."/>
            <person name="Baker S.E."/>
            <person name="Andersen M.R."/>
        </authorList>
    </citation>
    <scope>NUCLEOTIDE SEQUENCE [LARGE SCALE GENOMIC DNA]</scope>
    <source>
        <strain evidence="14 15">CBS 117618</strain>
    </source>
</reference>
<evidence type="ECO:0000256" key="2">
    <source>
        <dbReference type="ARBA" id="ARBA00007243"/>
    </source>
</evidence>
<dbReference type="InterPro" id="IPR058033">
    <property type="entry name" value="ARM_TBCD_2nd"/>
</dbReference>
<dbReference type="PROSITE" id="PS50102">
    <property type="entry name" value="RRM"/>
    <property type="match status" value="2"/>
</dbReference>
<evidence type="ECO:0000256" key="7">
    <source>
        <dbReference type="ARBA" id="ARBA00023186"/>
    </source>
</evidence>
<comment type="subcellular location">
    <subcellularLocation>
        <location evidence="1">Nucleus</location>
    </subcellularLocation>
</comment>
<evidence type="ECO:0000256" key="3">
    <source>
        <dbReference type="ARBA" id="ARBA00022664"/>
    </source>
</evidence>
<keyword evidence="4" id="KW-0747">Spliceosome</keyword>
<dbReference type="GO" id="GO:0000226">
    <property type="term" value="P:microtubule cytoskeleton organization"/>
    <property type="evidence" value="ECO:0007669"/>
    <property type="project" value="TreeGrafter"/>
</dbReference>
<keyword evidence="7" id="KW-0143">Chaperone</keyword>
<evidence type="ECO:0000256" key="12">
    <source>
        <dbReference type="SAM" id="MobiDB-lite"/>
    </source>
</evidence>
<keyword evidence="5" id="KW-0677">Repeat</keyword>
<dbReference type="GO" id="GO:0048487">
    <property type="term" value="F:beta-tubulin binding"/>
    <property type="evidence" value="ECO:0007669"/>
    <property type="project" value="InterPro"/>
</dbReference>
<keyword evidence="3" id="KW-0507">mRNA processing</keyword>
<feature type="domain" description="RRM" evidence="13">
    <location>
        <begin position="1365"/>
        <end position="1440"/>
    </location>
</feature>
<dbReference type="InterPro" id="IPR022577">
    <property type="entry name" value="TBCD_C"/>
</dbReference>
<dbReference type="Pfam" id="PF23579">
    <property type="entry name" value="ARM_TBCD"/>
    <property type="match status" value="1"/>
</dbReference>
<feature type="compositionally biased region" description="Basic and acidic residues" evidence="12">
    <location>
        <begin position="1309"/>
        <end position="1322"/>
    </location>
</feature>
<dbReference type="GO" id="GO:0007021">
    <property type="term" value="P:tubulin complex assembly"/>
    <property type="evidence" value="ECO:0007669"/>
    <property type="project" value="InterPro"/>
</dbReference>
<evidence type="ECO:0000256" key="6">
    <source>
        <dbReference type="ARBA" id="ARBA00022884"/>
    </source>
</evidence>
<dbReference type="PANTHER" id="PTHR12658">
    <property type="entry name" value="BETA-TUBULIN COFACTOR D"/>
    <property type="match status" value="1"/>
</dbReference>
<dbReference type="CDD" id="cd12247">
    <property type="entry name" value="RRM2_U1A_like"/>
    <property type="match status" value="1"/>
</dbReference>
<dbReference type="Gene3D" id="3.30.70.330">
    <property type="match status" value="2"/>
</dbReference>
<dbReference type="GO" id="GO:0003723">
    <property type="term" value="F:RNA binding"/>
    <property type="evidence" value="ECO:0007669"/>
    <property type="project" value="UniProtKB-UniRule"/>
</dbReference>
<dbReference type="VEuPathDB" id="FungiDB:BDV34DRAFT_217619"/>
<feature type="region of interest" description="Disordered" evidence="12">
    <location>
        <begin position="1419"/>
        <end position="1440"/>
    </location>
</feature>
<keyword evidence="6 11" id="KW-0694">RNA-binding</keyword>
<dbReference type="GO" id="GO:0008380">
    <property type="term" value="P:RNA splicing"/>
    <property type="evidence" value="ECO:0007669"/>
    <property type="project" value="UniProtKB-KW"/>
</dbReference>
<dbReference type="GO" id="GO:0005096">
    <property type="term" value="F:GTPase activator activity"/>
    <property type="evidence" value="ECO:0007669"/>
    <property type="project" value="InterPro"/>
</dbReference>
<evidence type="ECO:0000313" key="15">
    <source>
        <dbReference type="Proteomes" id="UP000326532"/>
    </source>
</evidence>
<dbReference type="FunFam" id="3.30.70.330:FF:000039">
    <property type="entry name" value="U1 small nuclear ribonucleoprotein A"/>
    <property type="match status" value="1"/>
</dbReference>
<keyword evidence="15" id="KW-1185">Reference proteome</keyword>
<dbReference type="SMART" id="SM00360">
    <property type="entry name" value="RRM"/>
    <property type="match status" value="2"/>
</dbReference>
<dbReference type="Proteomes" id="UP000326532">
    <property type="component" value="Unassembled WGS sequence"/>
</dbReference>
<proteinExistence type="inferred from homology"/>
<dbReference type="GO" id="GO:0007023">
    <property type="term" value="P:post-chaperonin tubulin folding pathway"/>
    <property type="evidence" value="ECO:0007669"/>
    <property type="project" value="InterPro"/>
</dbReference>
<dbReference type="Pfam" id="PF25767">
    <property type="entry name" value="ARM_TBCD_2nd"/>
    <property type="match status" value="2"/>
</dbReference>
<organism evidence="14 15">
    <name type="scientific">Aspergillus parasiticus</name>
    <dbReference type="NCBI Taxonomy" id="5067"/>
    <lineage>
        <taxon>Eukaryota</taxon>
        <taxon>Fungi</taxon>
        <taxon>Dikarya</taxon>
        <taxon>Ascomycota</taxon>
        <taxon>Pezizomycotina</taxon>
        <taxon>Eurotiomycetes</taxon>
        <taxon>Eurotiomycetidae</taxon>
        <taxon>Eurotiales</taxon>
        <taxon>Aspergillaceae</taxon>
        <taxon>Aspergillus</taxon>
        <taxon>Aspergillus subgen. Circumdati</taxon>
    </lineage>
</organism>
<dbReference type="CDD" id="cd12246">
    <property type="entry name" value="RRM1_U1A_like"/>
    <property type="match status" value="1"/>
</dbReference>
<keyword evidence="9" id="KW-0539">Nucleus</keyword>
<protein>
    <submittedName>
        <fullName evidence="14">Tubulin folding cofactor D C terminal-domain-containing protein</fullName>
    </submittedName>
</protein>
<dbReference type="InterPro" id="IPR033162">
    <property type="entry name" value="TBCD"/>
</dbReference>
<accession>A0A5N6D738</accession>
<evidence type="ECO:0000256" key="9">
    <source>
        <dbReference type="ARBA" id="ARBA00023242"/>
    </source>
</evidence>
<evidence type="ECO:0000256" key="5">
    <source>
        <dbReference type="ARBA" id="ARBA00022737"/>
    </source>
</evidence>
<dbReference type="EMBL" id="ML735058">
    <property type="protein sequence ID" value="KAB8199900.1"/>
    <property type="molecule type" value="Genomic_DNA"/>
</dbReference>
<dbReference type="GO" id="GO:0006397">
    <property type="term" value="P:mRNA processing"/>
    <property type="evidence" value="ECO:0007669"/>
    <property type="project" value="UniProtKB-KW"/>
</dbReference>
<dbReference type="InterPro" id="IPR011989">
    <property type="entry name" value="ARM-like"/>
</dbReference>
<keyword evidence="8" id="KW-0508">mRNA splicing</keyword>
<dbReference type="PANTHER" id="PTHR12658:SF0">
    <property type="entry name" value="TUBULIN-SPECIFIC CHAPERONE D"/>
    <property type="match status" value="1"/>
</dbReference>
<dbReference type="OMA" id="EPHEAWH"/>
<dbReference type="InterPro" id="IPR016024">
    <property type="entry name" value="ARM-type_fold"/>
</dbReference>
<dbReference type="Pfam" id="PF00076">
    <property type="entry name" value="RRM_1"/>
    <property type="match status" value="2"/>
</dbReference>
<dbReference type="SUPFAM" id="SSF48371">
    <property type="entry name" value="ARM repeat"/>
    <property type="match status" value="2"/>
</dbReference>
<dbReference type="SUPFAM" id="SSF54928">
    <property type="entry name" value="RNA-binding domain, RBD"/>
    <property type="match status" value="1"/>
</dbReference>
<evidence type="ECO:0000256" key="1">
    <source>
        <dbReference type="ARBA" id="ARBA00004123"/>
    </source>
</evidence>
<evidence type="ECO:0000256" key="11">
    <source>
        <dbReference type="PROSITE-ProRule" id="PRU00176"/>
    </source>
</evidence>
<evidence type="ECO:0000313" key="14">
    <source>
        <dbReference type="EMBL" id="KAB8199900.1"/>
    </source>
</evidence>
<sequence length="1440" mass="160700">MDAIEDKEVKLQRASGDLVTEFSEKLPSLLWKPRTEKRDTRVPRRWTQAAKTERLVGLLEPFQEWPQLLDPHLQTLLPPLVDAFLAYLLKHRDQYKSDKPQQQQALYPLPRAICRLLYTFCKVRGVKVISRFLNNEPKYLDPLLRAFIEWDTVCQDDSEMGLSEDIPRRLVWEERYVMLIWLSHLLLAPFDLASMSSDDIPVPYENLGQLGPLPAEVPTVSRSLLSVSLNYVNASGKEREAATVALGLLTNVTDWAFSTVQPTGNSELPSVYTCIGILSFLARLGASGQVEDFAPLIVPVFEKTLRTAQGNSRISQLIQTSALARKIIIKILRTMTIMALQLSERANSPLSDDKVSSILEDTIDNFLVALADKDTPVRFAASKALSIITLKLDLDMGTEVIEAVTGSLEENILYENSDGTIITPFEARRIGMNNTKRNLSAVDAQRWQGLILTLGHLLFRRAPPTNQLLNILQPLVSGLDFEQRSSTGSSVGTGVRDASCFGIWALSRKYTTQELLALDAQTISTSTSQKESSILQMLATELICAACVDPSGNIRRGASAALQELIGRHPNTIVEGIPLVQVVDYHAVARRSRAMIDVAKATADLSHQYWSPLVESLMHWRGIGSPDAESRRQAANAIGVLSTQESYKTMKIVLQRLLKKLSGLPRGDVETRHGCFLALAATVNAFNSYQETPSENKDSSEALEVTAQIEQLWDIFNSPLGPTKEDLTLQVRRPELSAEASSCLVYSLSRAASLTKDSPHSQPPINLLDKARETLLLCISRSEDIVIETSSDAISELFPLLPSSKQEETINGWFSYIHSTWKLPTGRGQISVLGAIFKQVRPEDDLRQSIIKELLQCAGKEELIEKRVVAVKSLANGVLPHIDTTDAISNHLIEFLNDYTTDRRGDIGSLIRLEAIQAATVVLQKESGSATRNPRVQSIVGCLCRLAAEKLDRVRLQAWICLQGFWKSTEDFPPLHRQYEHFSHVSLPDYFLQLFELQAIDWLRLPLFQGIATSAVAGAEGLVRSSRLALVQRINKYEAEQRQDIVTSIIKDLMVALSDNLQDDRYAIPVLEFLAFLLDSYVSSIPQPSESSYRKLFVLVQKAHFKSSNIARLEAAIKVYAPLSRLEPLRADVLKKMTSMLLHPFPRVRNAAAEYLFMETMLESVKTEDWTRQPKELKGQVEDLDELPSRKHGVNDRACKQHSPKLHVRNLEERVKVDQLKEALEEIFSEYGNVIDIVAKTNLKAKGQAFIVFDSVESASNAIDEINGFELFDKPMVLDFAKTRSDATVLREGGEDELEVHKRRRLAEKERKQAHEALEAQKKLKRPPGPPDSTRPAKTAKGAGLKPTSGATAAVIPDEYLPPNKILFLRDLPDTADQESLTAVFGRFEGFQEVRLVPGRKGIAFVEYENESGAISAKEATSGMPMGESGKPIRVTYQRQ</sequence>
<evidence type="ECO:0000256" key="10">
    <source>
        <dbReference type="ARBA" id="ARBA00023274"/>
    </source>
</evidence>
<keyword evidence="10" id="KW-0687">Ribonucleoprotein</keyword>
<dbReference type="FunFam" id="3.30.70.330:FF:000029">
    <property type="entry name" value="U2 small nuclear ribonucleoprotein B"/>
    <property type="match status" value="1"/>
</dbReference>
<evidence type="ECO:0000259" key="13">
    <source>
        <dbReference type="PROSITE" id="PS50102"/>
    </source>
</evidence>
<feature type="domain" description="RRM" evidence="13">
    <location>
        <begin position="1204"/>
        <end position="1283"/>
    </location>
</feature>
<gene>
    <name evidence="14" type="ORF">BDV34DRAFT_217619</name>
</gene>
<dbReference type="GO" id="GO:0030532">
    <property type="term" value="C:small nuclear ribonucleoprotein complex"/>
    <property type="evidence" value="ECO:0007669"/>
    <property type="project" value="UniProtKB-ARBA"/>
</dbReference>